<sequence length="240" mass="26479">MSETPRIKHNYGKINKEYGMFLATRPPEEDGPIYMVNLMKYHEVAQYEEDAGVDKAISGREADDRYNPAKVLNKIGADIVFAGDVLKNHVGTEDWDRIAVVRYATRKSFIDMQSRPDFGEKHKHKAAGMLRTIIVGCRPEDAAIDNNGRPDGSLSKIVVMVVRQTSDRAAAYTVLPGAANYDAEGTIIGDERQWDTVQFLVVDSEEAATAAVSQLKGCEAGSSFVMTLRVSLDAMTSVMQ</sequence>
<protein>
    <submittedName>
        <fullName evidence="1">Unannotated protein</fullName>
    </submittedName>
</protein>
<evidence type="ECO:0000313" key="1">
    <source>
        <dbReference type="EMBL" id="CAB4559754.1"/>
    </source>
</evidence>
<reference evidence="1" key="1">
    <citation type="submission" date="2020-05" db="EMBL/GenBank/DDBJ databases">
        <authorList>
            <person name="Chiriac C."/>
            <person name="Salcher M."/>
            <person name="Ghai R."/>
            <person name="Kavagutti S V."/>
        </authorList>
    </citation>
    <scope>NUCLEOTIDE SEQUENCE</scope>
</reference>
<accession>A0A6J6D8X0</accession>
<dbReference type="AlphaFoldDB" id="A0A6J6D8X0"/>
<dbReference type="Gene3D" id="3.30.70.100">
    <property type="match status" value="1"/>
</dbReference>
<proteinExistence type="predicted"/>
<dbReference type="EMBL" id="CAEZTI010000040">
    <property type="protein sequence ID" value="CAB4559754.1"/>
    <property type="molecule type" value="Genomic_DNA"/>
</dbReference>
<gene>
    <name evidence="1" type="ORF">UFOPK1619_00315</name>
</gene>
<organism evidence="1">
    <name type="scientific">freshwater metagenome</name>
    <dbReference type="NCBI Taxonomy" id="449393"/>
    <lineage>
        <taxon>unclassified sequences</taxon>
        <taxon>metagenomes</taxon>
        <taxon>ecological metagenomes</taxon>
    </lineage>
</organism>
<name>A0A6J6D8X0_9ZZZZ</name>